<evidence type="ECO:0000256" key="3">
    <source>
        <dbReference type="ARBA" id="ARBA00023163"/>
    </source>
</evidence>
<evidence type="ECO:0000256" key="4">
    <source>
        <dbReference type="PROSITE-ProRule" id="PRU00335"/>
    </source>
</evidence>
<name>A0A8E2IW83_9MYCO</name>
<feature type="DNA-binding region" description="H-T-H motif" evidence="4">
    <location>
        <begin position="38"/>
        <end position="57"/>
    </location>
</feature>
<dbReference type="GeneID" id="66600336"/>
<reference evidence="6 8" key="1">
    <citation type="submission" date="2017-02" db="EMBL/GenBank/DDBJ databases">
        <title>Mycobacterium kansasii genomes.</title>
        <authorList>
            <person name="Borowka P."/>
            <person name="Strapagiel D."/>
            <person name="Marciniak B."/>
            <person name="Lach J."/>
            <person name="Bakula Z."/>
            <person name="Van Ingen J."/>
            <person name="Safianowska A."/>
            <person name="Brzostek A."/>
            <person name="Dziadek J."/>
            <person name="Jagielski T."/>
        </authorList>
    </citation>
    <scope>NUCLEOTIDE SEQUENCE [LARGE SCALE GENOMIC DNA]</scope>
    <source>
        <strain evidence="6 8">12MK</strain>
    </source>
</reference>
<keyword evidence="9" id="KW-1185">Reference proteome</keyword>
<dbReference type="PANTHER" id="PTHR47506">
    <property type="entry name" value="TRANSCRIPTIONAL REGULATORY PROTEIN"/>
    <property type="match status" value="1"/>
</dbReference>
<protein>
    <submittedName>
        <fullName evidence="7">HTH-type transcriptional repressor ComR</fullName>
    </submittedName>
</protein>
<dbReference type="EMBL" id="MWQA01000001">
    <property type="protein sequence ID" value="ORC09089.1"/>
    <property type="molecule type" value="Genomic_DNA"/>
</dbReference>
<proteinExistence type="predicted"/>
<gene>
    <name evidence="7" type="primary">comR</name>
    <name evidence="6" type="ORF">B4U45_23330</name>
    <name evidence="7" type="ORF">LAUMK4_01453</name>
</gene>
<reference evidence="7 9" key="2">
    <citation type="submission" date="2018-09" db="EMBL/GenBank/DDBJ databases">
        <authorList>
            <person name="Tagini F."/>
        </authorList>
    </citation>
    <scope>NUCLEOTIDE SEQUENCE [LARGE SCALE GENOMIC DNA]</scope>
    <source>
        <strain evidence="7 9">MK4</strain>
    </source>
</reference>
<feature type="domain" description="HTH tetR-type" evidence="5">
    <location>
        <begin position="15"/>
        <end position="75"/>
    </location>
</feature>
<evidence type="ECO:0000313" key="8">
    <source>
        <dbReference type="Proteomes" id="UP000192335"/>
    </source>
</evidence>
<dbReference type="AlphaFoldDB" id="A0A8E2IW83"/>
<evidence type="ECO:0000313" key="9">
    <source>
        <dbReference type="Proteomes" id="UP000271464"/>
    </source>
</evidence>
<comment type="caution">
    <text evidence="6">The sequence shown here is derived from an EMBL/GenBank/DDBJ whole genome shotgun (WGS) entry which is preliminary data.</text>
</comment>
<dbReference type="RefSeq" id="WP_082275268.1">
    <property type="nucleotide sequence ID" value="NZ_CADEAW010000001.1"/>
</dbReference>
<evidence type="ECO:0000256" key="2">
    <source>
        <dbReference type="ARBA" id="ARBA00023125"/>
    </source>
</evidence>
<dbReference type="SUPFAM" id="SSF48498">
    <property type="entry name" value="Tetracyclin repressor-like, C-terminal domain"/>
    <property type="match status" value="1"/>
</dbReference>
<dbReference type="Proteomes" id="UP000192335">
    <property type="component" value="Unassembled WGS sequence"/>
</dbReference>
<evidence type="ECO:0000256" key="1">
    <source>
        <dbReference type="ARBA" id="ARBA00023015"/>
    </source>
</evidence>
<keyword evidence="2 4" id="KW-0238">DNA-binding</keyword>
<evidence type="ECO:0000259" key="5">
    <source>
        <dbReference type="PROSITE" id="PS50977"/>
    </source>
</evidence>
<dbReference type="InterPro" id="IPR036271">
    <property type="entry name" value="Tet_transcr_reg_TetR-rel_C_sf"/>
</dbReference>
<evidence type="ECO:0000313" key="7">
    <source>
        <dbReference type="EMBL" id="VAZ90474.1"/>
    </source>
</evidence>
<dbReference type="Pfam" id="PF00440">
    <property type="entry name" value="TetR_N"/>
    <property type="match status" value="1"/>
</dbReference>
<dbReference type="InterPro" id="IPR009057">
    <property type="entry name" value="Homeodomain-like_sf"/>
</dbReference>
<dbReference type="Pfam" id="PF16925">
    <property type="entry name" value="TetR_C_13"/>
    <property type="match status" value="1"/>
</dbReference>
<dbReference type="EMBL" id="UPHM01000026">
    <property type="protein sequence ID" value="VAZ90474.1"/>
    <property type="molecule type" value="Genomic_DNA"/>
</dbReference>
<sequence>MKNISPRRPRGRPRQFDEHRVLEAVLSVFWERGYSSASLDDLARAAGVTRPSLYTALGDKKSMYLAALDHFGHRMRTEFTASLNAGGQLRDDLLAAYLSSVDLYTTQPGPGRGCLAVCTASAESFSDKDIRDRLAEILSAIDAAFTERFDAAIASGQLPPTTNAAAQGRLAGAALHSLALRARAGADRRILEELAHTAAEVLSMSANCAAASTDGESKPLPVSDL</sequence>
<dbReference type="PROSITE" id="PS50977">
    <property type="entry name" value="HTH_TETR_2"/>
    <property type="match status" value="1"/>
</dbReference>
<dbReference type="OrthoDB" id="9805134at2"/>
<dbReference type="InterPro" id="IPR001647">
    <property type="entry name" value="HTH_TetR"/>
</dbReference>
<organism evidence="6 8">
    <name type="scientific">Mycobacterium persicum</name>
    <dbReference type="NCBI Taxonomy" id="1487726"/>
    <lineage>
        <taxon>Bacteria</taxon>
        <taxon>Bacillati</taxon>
        <taxon>Actinomycetota</taxon>
        <taxon>Actinomycetes</taxon>
        <taxon>Mycobacteriales</taxon>
        <taxon>Mycobacteriaceae</taxon>
        <taxon>Mycobacterium</taxon>
    </lineage>
</organism>
<dbReference type="Gene3D" id="1.10.10.60">
    <property type="entry name" value="Homeodomain-like"/>
    <property type="match status" value="1"/>
</dbReference>
<dbReference type="Gene3D" id="1.10.357.10">
    <property type="entry name" value="Tetracycline Repressor, domain 2"/>
    <property type="match status" value="1"/>
</dbReference>
<dbReference type="GO" id="GO:0003677">
    <property type="term" value="F:DNA binding"/>
    <property type="evidence" value="ECO:0007669"/>
    <property type="project" value="UniProtKB-UniRule"/>
</dbReference>
<keyword evidence="1" id="KW-0805">Transcription regulation</keyword>
<dbReference type="SUPFAM" id="SSF46689">
    <property type="entry name" value="Homeodomain-like"/>
    <property type="match status" value="1"/>
</dbReference>
<accession>A0A8E2IW83</accession>
<dbReference type="PRINTS" id="PR00455">
    <property type="entry name" value="HTHTETR"/>
</dbReference>
<dbReference type="PANTHER" id="PTHR47506:SF1">
    <property type="entry name" value="HTH-TYPE TRANSCRIPTIONAL REGULATOR YJDC"/>
    <property type="match status" value="1"/>
</dbReference>
<dbReference type="Proteomes" id="UP000271464">
    <property type="component" value="Unassembled WGS sequence"/>
</dbReference>
<dbReference type="InterPro" id="IPR011075">
    <property type="entry name" value="TetR_C"/>
</dbReference>
<evidence type="ECO:0000313" key="6">
    <source>
        <dbReference type="EMBL" id="ORC09089.1"/>
    </source>
</evidence>
<keyword evidence="3" id="KW-0804">Transcription</keyword>